<proteinExistence type="predicted"/>
<gene>
    <name evidence="1" type="ORF">D5086_029357</name>
</gene>
<reference evidence="1 2" key="1">
    <citation type="journal article" date="2024" name="Plant Biotechnol. J.">
        <title>Genome and CRISPR/Cas9 system of a widespread forest tree (Populus alba) in the world.</title>
        <authorList>
            <person name="Liu Y.J."/>
            <person name="Jiang P.F."/>
            <person name="Han X.M."/>
            <person name="Li X.Y."/>
            <person name="Wang H.M."/>
            <person name="Wang Y.J."/>
            <person name="Wang X.X."/>
            <person name="Zeng Q.Y."/>
        </authorList>
    </citation>
    <scope>NUCLEOTIDE SEQUENCE [LARGE SCALE GENOMIC DNA]</scope>
    <source>
        <strain evidence="2">cv. PAL-ZL1</strain>
    </source>
</reference>
<name>A0ACC4AU68_POPAL</name>
<organism evidence="1 2">
    <name type="scientific">Populus alba</name>
    <name type="common">White poplar</name>
    <dbReference type="NCBI Taxonomy" id="43335"/>
    <lineage>
        <taxon>Eukaryota</taxon>
        <taxon>Viridiplantae</taxon>
        <taxon>Streptophyta</taxon>
        <taxon>Embryophyta</taxon>
        <taxon>Tracheophyta</taxon>
        <taxon>Spermatophyta</taxon>
        <taxon>Magnoliopsida</taxon>
        <taxon>eudicotyledons</taxon>
        <taxon>Gunneridae</taxon>
        <taxon>Pentapetalae</taxon>
        <taxon>rosids</taxon>
        <taxon>fabids</taxon>
        <taxon>Malpighiales</taxon>
        <taxon>Salicaceae</taxon>
        <taxon>Saliceae</taxon>
        <taxon>Populus</taxon>
    </lineage>
</organism>
<comment type="caution">
    <text evidence="1">The sequence shown here is derived from an EMBL/GenBank/DDBJ whole genome shotgun (WGS) entry which is preliminary data.</text>
</comment>
<protein>
    <submittedName>
        <fullName evidence="1">Uncharacterized protein</fullName>
    </submittedName>
</protein>
<sequence length="150" mass="17558">MQLVVNRTNMVDREPSGMKMCGFPIADDVKYLSSVLTEEPEPAVLEMDQLEAGLEPKLCKNFPGPALKLLDMKYADVGLGEKRIRQDTREEEKGEQPEELVGQVNWNSRHYRLVEPWWVCLCWTYEDREMTPLHVFGQRIRDLWIFIFPT</sequence>
<evidence type="ECO:0000313" key="1">
    <source>
        <dbReference type="EMBL" id="KAL3569467.1"/>
    </source>
</evidence>
<accession>A0ACC4AU68</accession>
<dbReference type="Proteomes" id="UP000309997">
    <property type="component" value="Unassembled WGS sequence"/>
</dbReference>
<keyword evidence="2" id="KW-1185">Reference proteome</keyword>
<dbReference type="EMBL" id="RCHU02000016">
    <property type="protein sequence ID" value="KAL3569467.1"/>
    <property type="molecule type" value="Genomic_DNA"/>
</dbReference>
<evidence type="ECO:0000313" key="2">
    <source>
        <dbReference type="Proteomes" id="UP000309997"/>
    </source>
</evidence>